<keyword evidence="5" id="KW-0067">ATP-binding</keyword>
<comment type="caution">
    <text evidence="8">The sequence shown here is derived from an EMBL/GenBank/DDBJ whole genome shotgun (WGS) entry which is preliminary data.</text>
</comment>
<accession>A0A2U3D9A4</accession>
<evidence type="ECO:0000256" key="5">
    <source>
        <dbReference type="ARBA" id="ARBA00022840"/>
    </source>
</evidence>
<keyword evidence="4 6" id="KW-0418">Kinase</keyword>
<gene>
    <name evidence="8" type="ORF">BM613_06740</name>
</gene>
<dbReference type="InterPro" id="IPR011611">
    <property type="entry name" value="PfkB_dom"/>
</dbReference>
<evidence type="ECO:0000256" key="4">
    <source>
        <dbReference type="ARBA" id="ARBA00022777"/>
    </source>
</evidence>
<dbReference type="PROSITE" id="PS00584">
    <property type="entry name" value="PFKB_KINASES_2"/>
    <property type="match status" value="1"/>
</dbReference>
<evidence type="ECO:0000256" key="1">
    <source>
        <dbReference type="ARBA" id="ARBA00010688"/>
    </source>
</evidence>
<reference evidence="8 9" key="1">
    <citation type="submission" date="2016-11" db="EMBL/GenBank/DDBJ databases">
        <title>Comparative genomics of Acidibacillus ferroxidans species.</title>
        <authorList>
            <person name="Oliveira G."/>
            <person name="Nunes G."/>
            <person name="Oliveira R."/>
            <person name="Araujo F."/>
            <person name="Salim A."/>
            <person name="Scholte L."/>
            <person name="Morais D."/>
            <person name="Nancucheo I."/>
            <person name="Johnson D.B."/>
            <person name="Grail B."/>
            <person name="Bittencourt J."/>
            <person name="Valadares R."/>
        </authorList>
    </citation>
    <scope>NUCLEOTIDE SEQUENCE [LARGE SCALE GENOMIC DNA]</scope>
    <source>
        <strain evidence="8 9">Y002</strain>
    </source>
</reference>
<dbReference type="GO" id="GO:0008865">
    <property type="term" value="F:fructokinase activity"/>
    <property type="evidence" value="ECO:0007669"/>
    <property type="project" value="UniProtKB-ARBA"/>
</dbReference>
<organism evidence="8 9">
    <name type="scientific">Sulfoacidibacillus thermotolerans</name>
    <name type="common">Acidibacillus sulfuroxidans</name>
    <dbReference type="NCBI Taxonomy" id="1765684"/>
    <lineage>
        <taxon>Bacteria</taxon>
        <taxon>Bacillati</taxon>
        <taxon>Bacillota</taxon>
        <taxon>Bacilli</taxon>
        <taxon>Bacillales</taxon>
        <taxon>Alicyclobacillaceae</taxon>
        <taxon>Sulfoacidibacillus</taxon>
    </lineage>
</organism>
<evidence type="ECO:0000313" key="9">
    <source>
        <dbReference type="Proteomes" id="UP000245380"/>
    </source>
</evidence>
<dbReference type="EMBL" id="MPDK01000008">
    <property type="protein sequence ID" value="PWI57870.1"/>
    <property type="molecule type" value="Genomic_DNA"/>
</dbReference>
<comment type="similarity">
    <text evidence="1 6">Belongs to the carbohydrate kinase PfkB family.</text>
</comment>
<dbReference type="InterPro" id="IPR002173">
    <property type="entry name" value="Carboh/pur_kinase_PfkB_CS"/>
</dbReference>
<keyword evidence="9" id="KW-1185">Reference proteome</keyword>
<evidence type="ECO:0000259" key="7">
    <source>
        <dbReference type="Pfam" id="PF00294"/>
    </source>
</evidence>
<protein>
    <recommendedName>
        <fullName evidence="7">Carbohydrate kinase PfkB domain-containing protein</fullName>
    </recommendedName>
</protein>
<dbReference type="CDD" id="cd01167">
    <property type="entry name" value="bac_FRK"/>
    <property type="match status" value="1"/>
</dbReference>
<dbReference type="PRINTS" id="PR00990">
    <property type="entry name" value="RIBOKINASE"/>
</dbReference>
<dbReference type="PROSITE" id="PS00583">
    <property type="entry name" value="PFKB_KINASES_1"/>
    <property type="match status" value="1"/>
</dbReference>
<dbReference type="RefSeq" id="WP_181362931.1">
    <property type="nucleotide sequence ID" value="NZ_MPDK01000008.1"/>
</dbReference>
<dbReference type="InterPro" id="IPR002139">
    <property type="entry name" value="Ribo/fructo_kinase"/>
</dbReference>
<sequence length="327" mass="35794">MKRVITVGEALIDLIAMEETEKIAQAQTFSRQAGGAPANVAVAIARLGGLVEFVGSLGCDPFGDYLMQTLRGYGVSVKYVARVEQATTLAFVARADGESQYYFVRNPGADTLLTVSQVEQVPIDKDSILYFGSNSLAQNPLREALVSLLQNARANQALISFDVNFRQAFWVQGNDPKDACQKVLPLVDLVKVNRQELFWLTSERDEVNAAIQIAQMTDAVILCTRGSHGVLIFHRKWERPLVVPSYVAPVVVDTTGAGDSFMGAFLYQCAKWEVQREELVLLSEERWSQWGHFAAAAAALTVGKLGAMAAMPSRNEVEQVCVTSLDS</sequence>
<keyword evidence="3" id="KW-0547">Nucleotide-binding</keyword>
<dbReference type="GO" id="GO:0006000">
    <property type="term" value="P:fructose metabolic process"/>
    <property type="evidence" value="ECO:0007669"/>
    <property type="project" value="UniProtKB-ARBA"/>
</dbReference>
<evidence type="ECO:0000256" key="2">
    <source>
        <dbReference type="ARBA" id="ARBA00022679"/>
    </source>
</evidence>
<evidence type="ECO:0000256" key="3">
    <source>
        <dbReference type="ARBA" id="ARBA00022741"/>
    </source>
</evidence>
<dbReference type="Proteomes" id="UP000245380">
    <property type="component" value="Unassembled WGS sequence"/>
</dbReference>
<dbReference type="AlphaFoldDB" id="A0A2U3D9A4"/>
<dbReference type="InterPro" id="IPR050306">
    <property type="entry name" value="PfkB_Carbo_kinase"/>
</dbReference>
<evidence type="ECO:0000313" key="8">
    <source>
        <dbReference type="EMBL" id="PWI57870.1"/>
    </source>
</evidence>
<dbReference type="PANTHER" id="PTHR43085:SF1">
    <property type="entry name" value="PSEUDOURIDINE KINASE-RELATED"/>
    <property type="match status" value="1"/>
</dbReference>
<feature type="domain" description="Carbohydrate kinase PfkB" evidence="7">
    <location>
        <begin position="1"/>
        <end position="313"/>
    </location>
</feature>
<proteinExistence type="inferred from homology"/>
<dbReference type="InterPro" id="IPR029056">
    <property type="entry name" value="Ribokinase-like"/>
</dbReference>
<evidence type="ECO:0000256" key="6">
    <source>
        <dbReference type="RuleBase" id="RU003704"/>
    </source>
</evidence>
<dbReference type="Pfam" id="PF00294">
    <property type="entry name" value="PfkB"/>
    <property type="match status" value="1"/>
</dbReference>
<dbReference type="GO" id="GO:0005524">
    <property type="term" value="F:ATP binding"/>
    <property type="evidence" value="ECO:0007669"/>
    <property type="project" value="UniProtKB-KW"/>
</dbReference>
<keyword evidence="2 6" id="KW-0808">Transferase</keyword>
<name>A0A2U3D9A4_SULT2</name>
<dbReference type="Gene3D" id="3.40.1190.20">
    <property type="match status" value="1"/>
</dbReference>
<dbReference type="PANTHER" id="PTHR43085">
    <property type="entry name" value="HEXOKINASE FAMILY MEMBER"/>
    <property type="match status" value="1"/>
</dbReference>
<dbReference type="SUPFAM" id="SSF53613">
    <property type="entry name" value="Ribokinase-like"/>
    <property type="match status" value="1"/>
</dbReference>